<feature type="binding site" evidence="12">
    <location>
        <position position="648"/>
    </location>
    <ligand>
        <name>Zn(2+)</name>
        <dbReference type="ChEBI" id="CHEBI:29105"/>
        <label>1</label>
        <note>catalytic</note>
    </ligand>
</feature>
<evidence type="ECO:0000259" key="14">
    <source>
        <dbReference type="Pfam" id="PF01717"/>
    </source>
</evidence>
<dbReference type="NCBIfam" id="NF003556">
    <property type="entry name" value="PRK05222.1"/>
    <property type="match status" value="1"/>
</dbReference>
<feature type="binding site" evidence="11">
    <location>
        <position position="19"/>
    </location>
    <ligand>
        <name>5-methyltetrahydropteroyltri-L-glutamate</name>
        <dbReference type="ChEBI" id="CHEBI:58207"/>
    </ligand>
</feature>
<dbReference type="PANTHER" id="PTHR30519">
    <property type="entry name" value="5-METHYLTETRAHYDROPTEROYLTRIGLUTAMATE--HOMOCYSTEINE METHYLTRANSFERASE"/>
    <property type="match status" value="1"/>
</dbReference>
<comment type="similarity">
    <text evidence="3 10">Belongs to the vitamin-B12 independent methionine synthase family.</text>
</comment>
<feature type="active site" description="Proton donor" evidence="10 13">
    <location>
        <position position="701"/>
    </location>
</feature>
<dbReference type="AlphaFoldDB" id="A0A2S8GDR1"/>
<dbReference type="InterPro" id="IPR006276">
    <property type="entry name" value="Cobalamin-indep_Met_synthase"/>
</dbReference>
<reference evidence="16 17" key="1">
    <citation type="submission" date="2018-02" db="EMBL/GenBank/DDBJ databases">
        <title>Comparative genomes isolates from brazilian mangrove.</title>
        <authorList>
            <person name="Araujo J.E."/>
            <person name="Taketani R.G."/>
            <person name="Silva M.C.P."/>
            <person name="Loureco M.V."/>
            <person name="Andreote F.D."/>
        </authorList>
    </citation>
    <scope>NUCLEOTIDE SEQUENCE [LARGE SCALE GENOMIC DNA]</scope>
    <source>
        <strain evidence="16 17">Nap-Phe MGV</strain>
    </source>
</reference>
<evidence type="ECO:0000256" key="13">
    <source>
        <dbReference type="PIRSR" id="PIRSR000382-3"/>
    </source>
</evidence>
<dbReference type="GO" id="GO:0009086">
    <property type="term" value="P:methionine biosynthetic process"/>
    <property type="evidence" value="ECO:0007669"/>
    <property type="project" value="UniProtKB-UniRule"/>
</dbReference>
<dbReference type="InterPro" id="IPR013215">
    <property type="entry name" value="Cbl-indep_Met_Synth_N"/>
</dbReference>
<dbReference type="RefSeq" id="WP_105338960.1">
    <property type="nucleotide sequence ID" value="NZ_PUHZ01000025.1"/>
</dbReference>
<comment type="catalytic activity">
    <reaction evidence="10">
        <text>5-methyltetrahydropteroyltri-L-glutamate + L-homocysteine = tetrahydropteroyltri-L-glutamate + L-methionine</text>
        <dbReference type="Rhea" id="RHEA:21196"/>
        <dbReference type="ChEBI" id="CHEBI:57844"/>
        <dbReference type="ChEBI" id="CHEBI:58140"/>
        <dbReference type="ChEBI" id="CHEBI:58199"/>
        <dbReference type="ChEBI" id="CHEBI:58207"/>
        <dbReference type="EC" id="2.1.1.14"/>
    </reaction>
</comment>
<evidence type="ECO:0000256" key="7">
    <source>
        <dbReference type="ARBA" id="ARBA00022723"/>
    </source>
</evidence>
<dbReference type="PIRSF" id="PIRSF000382">
    <property type="entry name" value="MeTrfase_B12_ind"/>
    <property type="match status" value="1"/>
</dbReference>
<proteinExistence type="inferred from homology"/>
<keyword evidence="6 10" id="KW-0808">Transferase</keyword>
<keyword evidence="10" id="KW-0677">Repeat</keyword>
<comment type="caution">
    <text evidence="16">The sequence shown here is derived from an EMBL/GenBank/DDBJ whole genome shotgun (WGS) entry which is preliminary data.</text>
</comment>
<feature type="binding site" evidence="10 11">
    <location>
        <position position="491"/>
    </location>
    <ligand>
        <name>L-methionine</name>
        <dbReference type="ChEBI" id="CHEBI:57844"/>
    </ligand>
</feature>
<dbReference type="OrthoDB" id="244285at2"/>
<dbReference type="Proteomes" id="UP000237819">
    <property type="component" value="Unassembled WGS sequence"/>
</dbReference>
<feature type="domain" description="Cobalamin-independent methionine synthase MetE C-terminal/archaeal" evidence="14">
    <location>
        <begin position="433"/>
        <end position="755"/>
    </location>
</feature>
<evidence type="ECO:0000256" key="11">
    <source>
        <dbReference type="PIRSR" id="PIRSR000382-1"/>
    </source>
</evidence>
<feature type="binding site" evidence="10">
    <location>
        <position position="115"/>
    </location>
    <ligand>
        <name>5-methyltetrahydropteroyltri-L-glutamate</name>
        <dbReference type="ChEBI" id="CHEBI:58207"/>
    </ligand>
</feature>
<feature type="binding site" evidence="10">
    <location>
        <position position="648"/>
    </location>
    <ligand>
        <name>Zn(2+)</name>
        <dbReference type="ChEBI" id="CHEBI:29105"/>
        <note>catalytic</note>
    </ligand>
</feature>
<evidence type="ECO:0000256" key="6">
    <source>
        <dbReference type="ARBA" id="ARBA00022679"/>
    </source>
</evidence>
<feature type="domain" description="Cobalamin-independent methionine synthase MetE N-terminal" evidence="15">
    <location>
        <begin position="4"/>
        <end position="315"/>
    </location>
</feature>
<evidence type="ECO:0000256" key="5">
    <source>
        <dbReference type="ARBA" id="ARBA00022605"/>
    </source>
</evidence>
<comment type="pathway">
    <text evidence="2 10">Amino-acid biosynthesis; L-methionine biosynthesis via de novo pathway; L-methionine from L-homocysteine (MetE route): step 1/1.</text>
</comment>
<evidence type="ECO:0000256" key="2">
    <source>
        <dbReference type="ARBA" id="ARBA00004681"/>
    </source>
</evidence>
<dbReference type="GO" id="GO:0008270">
    <property type="term" value="F:zinc ion binding"/>
    <property type="evidence" value="ECO:0007669"/>
    <property type="project" value="InterPro"/>
</dbReference>
<organism evidence="16 17">
    <name type="scientific">Blastopirellula marina</name>
    <dbReference type="NCBI Taxonomy" id="124"/>
    <lineage>
        <taxon>Bacteria</taxon>
        <taxon>Pseudomonadati</taxon>
        <taxon>Planctomycetota</taxon>
        <taxon>Planctomycetia</taxon>
        <taxon>Pirellulales</taxon>
        <taxon>Pirellulaceae</taxon>
        <taxon>Blastopirellula</taxon>
    </lineage>
</organism>
<evidence type="ECO:0000256" key="1">
    <source>
        <dbReference type="ARBA" id="ARBA00002777"/>
    </source>
</evidence>
<dbReference type="Gene3D" id="3.20.20.210">
    <property type="match status" value="2"/>
</dbReference>
<dbReference type="CDD" id="cd03312">
    <property type="entry name" value="CIMS_N_terminal_like"/>
    <property type="match status" value="1"/>
</dbReference>
<feature type="binding site" evidence="12">
    <location>
        <position position="650"/>
    </location>
    <ligand>
        <name>Zn(2+)</name>
        <dbReference type="ChEBI" id="CHEBI:29105"/>
        <label>1</label>
        <note>catalytic</note>
    </ligand>
</feature>
<keyword evidence="8 10" id="KW-0862">Zinc</keyword>
<feature type="binding site" evidence="10">
    <location>
        <begin position="16"/>
        <end position="19"/>
    </location>
    <ligand>
        <name>5-methyltetrahydropteroyltri-L-glutamate</name>
        <dbReference type="ChEBI" id="CHEBI:58207"/>
    </ligand>
</feature>
<evidence type="ECO:0000256" key="10">
    <source>
        <dbReference type="HAMAP-Rule" id="MF_00172"/>
    </source>
</evidence>
<feature type="binding site" evidence="10 11">
    <location>
        <position position="606"/>
    </location>
    <ligand>
        <name>L-homocysteine</name>
        <dbReference type="ChEBI" id="CHEBI:58199"/>
    </ligand>
</feature>
<keyword evidence="9 10" id="KW-0486">Methionine biosynthesis</keyword>
<feature type="binding site" evidence="10">
    <location>
        <position position="612"/>
    </location>
    <ligand>
        <name>5-methyltetrahydropteroyltri-L-glutamate</name>
        <dbReference type="ChEBI" id="CHEBI:58207"/>
    </ligand>
</feature>
<evidence type="ECO:0000259" key="15">
    <source>
        <dbReference type="Pfam" id="PF08267"/>
    </source>
</evidence>
<dbReference type="GO" id="GO:0032259">
    <property type="term" value="P:methylation"/>
    <property type="evidence" value="ECO:0007669"/>
    <property type="project" value="UniProtKB-KW"/>
</dbReference>
<evidence type="ECO:0000313" key="16">
    <source>
        <dbReference type="EMBL" id="PQO42381.1"/>
    </source>
</evidence>
<feature type="binding site" evidence="12">
    <location>
        <position position="733"/>
    </location>
    <ligand>
        <name>Zn(2+)</name>
        <dbReference type="ChEBI" id="CHEBI:29105"/>
        <label>1</label>
        <note>catalytic</note>
    </ligand>
</feature>
<feature type="binding site" evidence="12">
    <location>
        <position position="672"/>
    </location>
    <ligand>
        <name>Zn(2+)</name>
        <dbReference type="ChEBI" id="CHEBI:29105"/>
        <label>1</label>
        <note>catalytic</note>
    </ligand>
</feature>
<feature type="binding site" evidence="10 11">
    <location>
        <position position="568"/>
    </location>
    <ligand>
        <name>5-methyltetrahydropteroyltri-L-glutamate</name>
        <dbReference type="ChEBI" id="CHEBI:58207"/>
    </ligand>
</feature>
<feature type="binding site" evidence="10 11">
    <location>
        <begin position="438"/>
        <end position="440"/>
    </location>
    <ligand>
        <name>L-methionine</name>
        <dbReference type="ChEBI" id="CHEBI:57844"/>
    </ligand>
</feature>
<keyword evidence="7 10" id="KW-0479">Metal-binding</keyword>
<dbReference type="NCBIfam" id="TIGR01371">
    <property type="entry name" value="met_syn_B12ind"/>
    <property type="match status" value="1"/>
</dbReference>
<dbReference type="SUPFAM" id="SSF51726">
    <property type="entry name" value="UROD/MetE-like"/>
    <property type="match status" value="2"/>
</dbReference>
<sequence>MAIATNLGFPRIGGKRELKWLLEKYWSGKIGAEALLEGAAAVREQNWQWQAEAGITQIPVGDFSLYDHVLDWAIRVGGVPAAYQNGKLVSHLDRYFAMARGTQKGADLPAMEMTKWFNTNYHYIVPEWSADQAFHLDAAPFLEEITAAQAVSPDARPVVLGPVSLLLLGKLKGASESPLVLLDRLLPVYQELLAKLNEAGCAWVQWDEPVLAWDLDEATRTALKHSLAHLSDHFGNLKLVLTSYFESLRENLPLAFELPVAAVHLDLVAEPGQLEEALQHVRAEQSLSLGLVDGRNVWRTDLNRAVAFAETAAKAVGSERVLIGPSCSLLHSPVDLEAETAIDAEVKSWLAFSRQKLAEIATIVRAVNEGRDAVANALHQNAEAIHTRRTSRRTHNPVVRDRAAAVLPEHRRRGTEYGTRQSSQKKRLKLPLLPTTTIGSFPQTSQVRQARSQFRKGELTDAEYQRYLEQETETCIRRQEALGLDVLVHGEFERNDMVEYFGEQLEGFVVSKAGWVQSYGSRCVKPPILFGDVQRTEPMTVPMAKYAQSLTDRPVKGMLTGPVTILCWSFVRDDQPRRETCEQIALAIRDETTDLEAAGIGVIQIDEPALREGLPLRKGDQPDYLAWAVGAFRLASSGVRDETQIHTHMCYCEFNEILPSIACLDADVISIETSRSQMELLDGFGEFDYPNEIGPGVYDIHSPRVPSTQEMVQLLTKGIDVIPVERLWVNPDCGLKTRAWPEVEASLKAMVEAASEVRTQLA</sequence>
<dbReference type="Pfam" id="PF08267">
    <property type="entry name" value="Meth_synt_1"/>
    <property type="match status" value="1"/>
</dbReference>
<dbReference type="Pfam" id="PF01717">
    <property type="entry name" value="Meth_synt_2"/>
    <property type="match status" value="1"/>
</dbReference>
<evidence type="ECO:0000256" key="8">
    <source>
        <dbReference type="ARBA" id="ARBA00022833"/>
    </source>
</evidence>
<feature type="binding site" evidence="10">
    <location>
        <position position="672"/>
    </location>
    <ligand>
        <name>Zn(2+)</name>
        <dbReference type="ChEBI" id="CHEBI:29105"/>
        <note>catalytic</note>
    </ligand>
</feature>
<keyword evidence="4 10" id="KW-0489">Methyltransferase</keyword>
<evidence type="ECO:0000256" key="4">
    <source>
        <dbReference type="ARBA" id="ARBA00022603"/>
    </source>
</evidence>
<feature type="binding site" evidence="10 11">
    <location>
        <begin position="522"/>
        <end position="523"/>
    </location>
    <ligand>
        <name>5-methyltetrahydropteroyltri-L-glutamate</name>
        <dbReference type="ChEBI" id="CHEBI:58207"/>
    </ligand>
</feature>
<name>A0A2S8GDR1_9BACT</name>
<comment type="cofactor">
    <cofactor evidence="10">
        <name>Zn(2+)</name>
        <dbReference type="ChEBI" id="CHEBI:29105"/>
    </cofactor>
    <text evidence="10">Binds 1 zinc ion per subunit.</text>
</comment>
<feature type="binding site" evidence="10 11">
    <location>
        <begin position="438"/>
        <end position="440"/>
    </location>
    <ligand>
        <name>L-homocysteine</name>
        <dbReference type="ChEBI" id="CHEBI:58199"/>
    </ligand>
</feature>
<feature type="binding site" evidence="10">
    <location>
        <position position="491"/>
    </location>
    <ligand>
        <name>L-homocysteine</name>
        <dbReference type="ChEBI" id="CHEBI:58199"/>
    </ligand>
</feature>
<feature type="binding site" evidence="10">
    <location>
        <position position="733"/>
    </location>
    <ligand>
        <name>Zn(2+)</name>
        <dbReference type="ChEBI" id="CHEBI:29105"/>
        <note>catalytic</note>
    </ligand>
</feature>
<feature type="binding site" evidence="10 11">
    <location>
        <position position="606"/>
    </location>
    <ligand>
        <name>L-methionine</name>
        <dbReference type="ChEBI" id="CHEBI:57844"/>
    </ligand>
</feature>
<feature type="binding site" evidence="10">
    <location>
        <position position="650"/>
    </location>
    <ligand>
        <name>Zn(2+)</name>
        <dbReference type="ChEBI" id="CHEBI:29105"/>
        <note>catalytic</note>
    </ligand>
</feature>
<dbReference type="EMBL" id="PUHZ01000025">
    <property type="protein sequence ID" value="PQO42381.1"/>
    <property type="molecule type" value="Genomic_DNA"/>
</dbReference>
<dbReference type="InterPro" id="IPR002629">
    <property type="entry name" value="Met_Synth_C/arc"/>
</dbReference>
<gene>
    <name evidence="10" type="primary">metE</name>
    <name evidence="16" type="ORF">C5Y93_29040</name>
</gene>
<comment type="cofactor">
    <cofactor evidence="12">
        <name>Zn(2+)</name>
        <dbReference type="ChEBI" id="CHEBI:29105"/>
    </cofactor>
    <text evidence="12">Binds 2 Zn(2+) ions per subunit.</text>
</comment>
<evidence type="ECO:0000256" key="9">
    <source>
        <dbReference type="ARBA" id="ARBA00023167"/>
    </source>
</evidence>
<feature type="binding site" evidence="11">
    <location>
        <position position="120"/>
    </location>
    <ligand>
        <name>5-methyltetrahydropteroyltri-L-glutamate</name>
        <dbReference type="ChEBI" id="CHEBI:58207"/>
    </ligand>
</feature>
<dbReference type="UniPathway" id="UPA00051">
    <property type="reaction ID" value="UER00082"/>
</dbReference>
<evidence type="ECO:0000313" key="17">
    <source>
        <dbReference type="Proteomes" id="UP000237819"/>
    </source>
</evidence>
<protein>
    <recommendedName>
        <fullName evidence="10">5-methyltetrahydropteroyltriglutamate--homocysteine methyltransferase</fullName>
        <ecNumber evidence="10">2.1.1.14</ecNumber>
    </recommendedName>
    <alternativeName>
        <fullName evidence="10">Cobalamin-independent methionine synthase</fullName>
    </alternativeName>
    <alternativeName>
        <fullName evidence="10">Methionine synthase, vitamin-B12 independent isozyme</fullName>
    </alternativeName>
</protein>
<comment type="function">
    <text evidence="1 10">Catalyzes the transfer of a methyl group from 5-methyltetrahydrofolate to homocysteine resulting in methionine formation.</text>
</comment>
<dbReference type="InterPro" id="IPR038071">
    <property type="entry name" value="UROD/MetE-like_sf"/>
</dbReference>
<keyword evidence="5 10" id="KW-0028">Amino-acid biosynthesis</keyword>
<dbReference type="HAMAP" id="MF_00172">
    <property type="entry name" value="Meth_synth"/>
    <property type="match status" value="1"/>
</dbReference>
<evidence type="ECO:0000256" key="3">
    <source>
        <dbReference type="ARBA" id="ARBA00009553"/>
    </source>
</evidence>
<evidence type="ECO:0000256" key="12">
    <source>
        <dbReference type="PIRSR" id="PIRSR000382-2"/>
    </source>
</evidence>
<dbReference type="EC" id="2.1.1.14" evidence="10"/>
<dbReference type="CDD" id="cd03311">
    <property type="entry name" value="CIMS_C_terminal_like"/>
    <property type="match status" value="1"/>
</dbReference>
<dbReference type="FunFam" id="3.20.20.210:FF:000002">
    <property type="entry name" value="5-methyltetrahydropteroyltriglutamate--homocysteine methyltransferase"/>
    <property type="match status" value="1"/>
</dbReference>
<accession>A0A2S8GDR1</accession>
<dbReference type="GO" id="GO:0003871">
    <property type="term" value="F:5-methyltetrahydropteroyltriglutamate-homocysteine S-methyltransferase activity"/>
    <property type="evidence" value="ECO:0007669"/>
    <property type="project" value="UniProtKB-UniRule"/>
</dbReference>